<feature type="transmembrane region" description="Helical" evidence="1">
    <location>
        <begin position="158"/>
        <end position="180"/>
    </location>
</feature>
<keyword evidence="1" id="KW-0472">Membrane</keyword>
<feature type="transmembrane region" description="Helical" evidence="1">
    <location>
        <begin position="88"/>
        <end position="106"/>
    </location>
</feature>
<dbReference type="InterPro" id="IPR045339">
    <property type="entry name" value="DUF6534"/>
</dbReference>
<sequence length="325" mass="35721">MALIDLNPTMGATFVGLLLGAVFHGITTLQSIFYYTTYPNDKIVLKLMVALLWLLDSLSLAMIAYGLYKYLITDFLDPLALMYMDWGLATEPIVSGIIAFIVYEFLIYRIWMLNRRLVICVVFLAAFSLLPLALAFVASLKSVIGGERLWTSITGLRWVATTADTTTAALDLIIACTICWQLYKSRTGFIQTDKIIQRLTVYTINTGLLPTIVSIGGLIAYLVAPDTLAFEVFNIIVSKAYTNTLLATLNSRQSVKGYATNSSEGFSAPNMAPVEFKVGRPTLPTARSGDSSIDDQSEEMHFASAKVAGPDSDARPYGITRQFIP</sequence>
<feature type="domain" description="DUF6534" evidence="2">
    <location>
        <begin position="168"/>
        <end position="254"/>
    </location>
</feature>
<dbReference type="PANTHER" id="PTHR40465:SF1">
    <property type="entry name" value="DUF6534 DOMAIN-CONTAINING PROTEIN"/>
    <property type="match status" value="1"/>
</dbReference>
<dbReference type="Proteomes" id="UP000076871">
    <property type="component" value="Unassembled WGS sequence"/>
</dbReference>
<dbReference type="GeneID" id="63826427"/>
<dbReference type="Pfam" id="PF20152">
    <property type="entry name" value="DUF6534"/>
    <property type="match status" value="1"/>
</dbReference>
<protein>
    <recommendedName>
        <fullName evidence="2">DUF6534 domain-containing protein</fullName>
    </recommendedName>
</protein>
<feature type="transmembrane region" description="Helical" evidence="1">
    <location>
        <begin position="47"/>
        <end position="68"/>
    </location>
</feature>
<evidence type="ECO:0000259" key="2">
    <source>
        <dbReference type="Pfam" id="PF20152"/>
    </source>
</evidence>
<evidence type="ECO:0000313" key="3">
    <source>
        <dbReference type="EMBL" id="KZT04393.1"/>
    </source>
</evidence>
<gene>
    <name evidence="3" type="ORF">LAESUDRAFT_728252</name>
</gene>
<dbReference type="PANTHER" id="PTHR40465">
    <property type="entry name" value="CHROMOSOME 1, WHOLE GENOME SHOTGUN SEQUENCE"/>
    <property type="match status" value="1"/>
</dbReference>
<keyword evidence="1" id="KW-0812">Transmembrane</keyword>
<dbReference type="InParanoid" id="A0A165D9Q0"/>
<feature type="transmembrane region" description="Helical" evidence="1">
    <location>
        <begin position="118"/>
        <end position="138"/>
    </location>
</feature>
<dbReference type="AlphaFoldDB" id="A0A165D9Q0"/>
<evidence type="ECO:0000313" key="4">
    <source>
        <dbReference type="Proteomes" id="UP000076871"/>
    </source>
</evidence>
<feature type="transmembrane region" description="Helical" evidence="1">
    <location>
        <begin position="201"/>
        <end position="224"/>
    </location>
</feature>
<proteinExistence type="predicted"/>
<dbReference type="OrthoDB" id="2797442at2759"/>
<reference evidence="3 4" key="1">
    <citation type="journal article" date="2016" name="Mol. Biol. Evol.">
        <title>Comparative Genomics of Early-Diverging Mushroom-Forming Fungi Provides Insights into the Origins of Lignocellulose Decay Capabilities.</title>
        <authorList>
            <person name="Nagy L.G."/>
            <person name="Riley R."/>
            <person name="Tritt A."/>
            <person name="Adam C."/>
            <person name="Daum C."/>
            <person name="Floudas D."/>
            <person name="Sun H."/>
            <person name="Yadav J.S."/>
            <person name="Pangilinan J."/>
            <person name="Larsson K.H."/>
            <person name="Matsuura K."/>
            <person name="Barry K."/>
            <person name="Labutti K."/>
            <person name="Kuo R."/>
            <person name="Ohm R.A."/>
            <person name="Bhattacharya S.S."/>
            <person name="Shirouzu T."/>
            <person name="Yoshinaga Y."/>
            <person name="Martin F.M."/>
            <person name="Grigoriev I.V."/>
            <person name="Hibbett D.S."/>
        </authorList>
    </citation>
    <scope>NUCLEOTIDE SEQUENCE [LARGE SCALE GENOMIC DNA]</scope>
    <source>
        <strain evidence="3 4">93-53</strain>
    </source>
</reference>
<accession>A0A165D9Q0</accession>
<feature type="transmembrane region" description="Helical" evidence="1">
    <location>
        <begin position="12"/>
        <end position="35"/>
    </location>
</feature>
<dbReference type="STRING" id="1314785.A0A165D9Q0"/>
<dbReference type="EMBL" id="KV427637">
    <property type="protein sequence ID" value="KZT04393.1"/>
    <property type="molecule type" value="Genomic_DNA"/>
</dbReference>
<keyword evidence="4" id="KW-1185">Reference proteome</keyword>
<evidence type="ECO:0000256" key="1">
    <source>
        <dbReference type="SAM" id="Phobius"/>
    </source>
</evidence>
<keyword evidence="1" id="KW-1133">Transmembrane helix</keyword>
<name>A0A165D9Q0_9APHY</name>
<dbReference type="RefSeq" id="XP_040762133.1">
    <property type="nucleotide sequence ID" value="XM_040909398.1"/>
</dbReference>
<organism evidence="3 4">
    <name type="scientific">Laetiporus sulphureus 93-53</name>
    <dbReference type="NCBI Taxonomy" id="1314785"/>
    <lineage>
        <taxon>Eukaryota</taxon>
        <taxon>Fungi</taxon>
        <taxon>Dikarya</taxon>
        <taxon>Basidiomycota</taxon>
        <taxon>Agaricomycotina</taxon>
        <taxon>Agaricomycetes</taxon>
        <taxon>Polyporales</taxon>
        <taxon>Laetiporus</taxon>
    </lineage>
</organism>